<evidence type="ECO:0000256" key="10">
    <source>
        <dbReference type="ARBA" id="ARBA00023167"/>
    </source>
</evidence>
<evidence type="ECO:0000256" key="6">
    <source>
        <dbReference type="ARBA" id="ARBA00022605"/>
    </source>
</evidence>
<dbReference type="InterPro" id="IPR002912">
    <property type="entry name" value="ACT_dom"/>
</dbReference>
<dbReference type="PROSITE" id="PS51671">
    <property type="entry name" value="ACT"/>
    <property type="match status" value="1"/>
</dbReference>
<evidence type="ECO:0000256" key="8">
    <source>
        <dbReference type="ARBA" id="ARBA00022857"/>
    </source>
</evidence>
<feature type="domain" description="ACT" evidence="12">
    <location>
        <begin position="351"/>
        <end position="426"/>
    </location>
</feature>
<sequence length="430" mass="44196">MTRPLAIGVAGLGTVGAGVLKLLRDNAGIIAARAGRPIAVTAVAARDRTRNRGVPLDGLRWYEDPVALAGDDKVDVVVELIGGSDGPAKGLVEAALAAGKPVVTANKALLALHGGALAEKADTAGVTLAFEAAVAGGIPAIKGLREGLAANNIARVTGILNGTCNYILTCMRDQGREFADVLAEAQKLGYAEADPSFDIDGVDAAHKLAILAALAFGRPVDFSAVHVEGIRNVTALDIKLAEELGYRIKLLGIAQAVDGGISTRVHPCMVPVGHPIAVVDGVYNAVVAEGDFVGRVVLEGRGAGAGPTASAVVADLIDIARNRSTPVWGASAAALSNTPAVPMDQHVGAYYLRLMVLDRPGVVAEITGVLRDHAISLESMIQRGRSPGEAVPIVLTTHDCQEASMRGALARIAALDSVLEPPALIRIESL</sequence>
<evidence type="ECO:0000259" key="12">
    <source>
        <dbReference type="PROSITE" id="PS51671"/>
    </source>
</evidence>
<accession>A0ABR7RCT3</accession>
<dbReference type="InterPro" id="IPR001342">
    <property type="entry name" value="HDH_cat"/>
</dbReference>
<keyword evidence="8" id="KW-0521">NADP</keyword>
<dbReference type="NCBIfam" id="NF004976">
    <property type="entry name" value="PRK06349.1"/>
    <property type="match status" value="1"/>
</dbReference>
<dbReference type="Pfam" id="PF03447">
    <property type="entry name" value="NAD_binding_3"/>
    <property type="match status" value="1"/>
</dbReference>
<protein>
    <recommendedName>
        <fullName evidence="5">Homoserine dehydrogenase</fullName>
        <ecNumber evidence="4">1.1.1.3</ecNumber>
    </recommendedName>
</protein>
<dbReference type="InterPro" id="IPR005106">
    <property type="entry name" value="Asp/hSer_DH_NAD-bd"/>
</dbReference>
<dbReference type="Pfam" id="PF00742">
    <property type="entry name" value="Homoserine_dh"/>
    <property type="match status" value="1"/>
</dbReference>
<dbReference type="RefSeq" id="WP_187780675.1">
    <property type="nucleotide sequence ID" value="NZ_JACTUZ010000168.1"/>
</dbReference>
<dbReference type="Gene3D" id="3.40.50.720">
    <property type="entry name" value="NAD(P)-binding Rossmann-like Domain"/>
    <property type="match status" value="1"/>
</dbReference>
<dbReference type="PANTHER" id="PTHR43331:SF1">
    <property type="entry name" value="HOMOSERINE DEHYDROGENASE"/>
    <property type="match status" value="1"/>
</dbReference>
<dbReference type="SUPFAM" id="SSF55021">
    <property type="entry name" value="ACT-like"/>
    <property type="match status" value="1"/>
</dbReference>
<dbReference type="SUPFAM" id="SSF51735">
    <property type="entry name" value="NAD(P)-binding Rossmann-fold domains"/>
    <property type="match status" value="1"/>
</dbReference>
<organism evidence="13 14">
    <name type="scientific">Pseudoroseomonas ludipueritiae</name>
    <dbReference type="NCBI Taxonomy" id="198093"/>
    <lineage>
        <taxon>Bacteria</taxon>
        <taxon>Pseudomonadati</taxon>
        <taxon>Pseudomonadota</taxon>
        <taxon>Alphaproteobacteria</taxon>
        <taxon>Acetobacterales</taxon>
        <taxon>Acetobacteraceae</taxon>
        <taxon>Pseudoroseomonas</taxon>
    </lineage>
</organism>
<comment type="pathway">
    <text evidence="2">Amino-acid biosynthesis; L-methionine biosynthesis via de novo pathway; L-homoserine from L-aspartate: step 3/3.</text>
</comment>
<evidence type="ECO:0000256" key="5">
    <source>
        <dbReference type="ARBA" id="ARBA00013376"/>
    </source>
</evidence>
<evidence type="ECO:0000256" key="11">
    <source>
        <dbReference type="RuleBase" id="RU004171"/>
    </source>
</evidence>
<dbReference type="Proteomes" id="UP000603940">
    <property type="component" value="Unassembled WGS sequence"/>
</dbReference>
<comment type="pathway">
    <text evidence="1">Amino-acid biosynthesis; L-threonine biosynthesis; L-threonine from L-aspartate: step 3/5.</text>
</comment>
<dbReference type="EMBL" id="JACTUZ010000168">
    <property type="protein sequence ID" value="MBC9179662.1"/>
    <property type="molecule type" value="Genomic_DNA"/>
</dbReference>
<dbReference type="CDD" id="cd04881">
    <property type="entry name" value="ACT_HSDH-Hom"/>
    <property type="match status" value="1"/>
</dbReference>
<keyword evidence="9" id="KW-0560">Oxidoreductase</keyword>
<evidence type="ECO:0000256" key="2">
    <source>
        <dbReference type="ARBA" id="ARBA00005062"/>
    </source>
</evidence>
<keyword evidence="14" id="KW-1185">Reference proteome</keyword>
<evidence type="ECO:0000256" key="3">
    <source>
        <dbReference type="ARBA" id="ARBA00006753"/>
    </source>
</evidence>
<dbReference type="InterPro" id="IPR036291">
    <property type="entry name" value="NAD(P)-bd_dom_sf"/>
</dbReference>
<gene>
    <name evidence="13" type="ORF">IBL25_22215</name>
</gene>
<dbReference type="Pfam" id="PF01842">
    <property type="entry name" value="ACT"/>
    <property type="match status" value="1"/>
</dbReference>
<dbReference type="Gene3D" id="3.30.360.10">
    <property type="entry name" value="Dihydrodipicolinate Reductase, domain 2"/>
    <property type="match status" value="1"/>
</dbReference>
<dbReference type="InterPro" id="IPR019811">
    <property type="entry name" value="HDH_CS"/>
</dbReference>
<evidence type="ECO:0000256" key="7">
    <source>
        <dbReference type="ARBA" id="ARBA00022697"/>
    </source>
</evidence>
<comment type="similarity">
    <text evidence="3 11">Belongs to the homoserine dehydrogenase family.</text>
</comment>
<evidence type="ECO:0000256" key="4">
    <source>
        <dbReference type="ARBA" id="ARBA00013213"/>
    </source>
</evidence>
<comment type="caution">
    <text evidence="13">The sequence shown here is derived from an EMBL/GenBank/DDBJ whole genome shotgun (WGS) entry which is preliminary data.</text>
</comment>
<evidence type="ECO:0000256" key="1">
    <source>
        <dbReference type="ARBA" id="ARBA00005056"/>
    </source>
</evidence>
<proteinExistence type="inferred from homology"/>
<dbReference type="PIRSF" id="PIRSF000098">
    <property type="entry name" value="Homoser_dehydrog"/>
    <property type="match status" value="1"/>
</dbReference>
<keyword evidence="7" id="KW-0791">Threonine biosynthesis</keyword>
<dbReference type="PROSITE" id="PS01042">
    <property type="entry name" value="HOMOSER_DHGENASE"/>
    <property type="match status" value="1"/>
</dbReference>
<evidence type="ECO:0000313" key="13">
    <source>
        <dbReference type="EMBL" id="MBC9179662.1"/>
    </source>
</evidence>
<name>A0ABR7RCT3_9PROT</name>
<keyword evidence="10" id="KW-0486">Methionine biosynthesis</keyword>
<dbReference type="Gene3D" id="3.30.70.260">
    <property type="match status" value="1"/>
</dbReference>
<evidence type="ECO:0000256" key="9">
    <source>
        <dbReference type="ARBA" id="ARBA00023002"/>
    </source>
</evidence>
<dbReference type="InterPro" id="IPR045865">
    <property type="entry name" value="ACT-like_dom_sf"/>
</dbReference>
<reference evidence="13 14" key="1">
    <citation type="journal article" date="2009" name="Int. J. Syst. Evol. Microbiol.">
        <title>Transfer of Teichococcus ludipueritiae and Muricoccus roseus to the genus Roseomonas, as Roseomonas ludipueritiae comb. nov. and Roseomonas rosea comb. nov., respectively, and emended description of the genus Roseomonas.</title>
        <authorList>
            <person name="Sanchez-Porro C."/>
            <person name="Gallego V."/>
            <person name="Busse H.J."/>
            <person name="Kampfer P."/>
            <person name="Ventosa A."/>
        </authorList>
    </citation>
    <scope>NUCLEOTIDE SEQUENCE [LARGE SCALE GENOMIC DNA]</scope>
    <source>
        <strain evidence="13 14">DSM 14915</strain>
    </source>
</reference>
<keyword evidence="6" id="KW-0028">Amino-acid biosynthesis</keyword>
<dbReference type="SUPFAM" id="SSF55347">
    <property type="entry name" value="Glyceraldehyde-3-phosphate dehydrogenase-like, C-terminal domain"/>
    <property type="match status" value="1"/>
</dbReference>
<evidence type="ECO:0000313" key="14">
    <source>
        <dbReference type="Proteomes" id="UP000603940"/>
    </source>
</evidence>
<dbReference type="PANTHER" id="PTHR43331">
    <property type="entry name" value="HOMOSERINE DEHYDROGENASE"/>
    <property type="match status" value="1"/>
</dbReference>
<dbReference type="EC" id="1.1.1.3" evidence="4"/>
<dbReference type="InterPro" id="IPR016204">
    <property type="entry name" value="HDH"/>
</dbReference>